<sequence>MICCAFFFADLAPRSGQCASSLELLALSILWDADDLADEDQDELYRAPGTADQSWNMLSLSPQLHVWWSKPYFGLEYLGQLPAEDAVVPVELRFRWLPRDQGMKPEITMNLAEERDYNRGLLSRIRDVRENPSTAARFIGSGHRVRSGHTVWVRIPAQHVARFITAIKVQWALCQVAAMCGFAENKDDVNQDSDDDNPLVIQAQLADVEARRRNVMDWLEEISKAETPSAGPAGQGPENAKPKIPPPSFPGLVERSRDIRSIPKPKHPPADADDKKPRLCRPGPSETIARPRTAESGKHTQPFSPQRAAGARRRTAESGKHTQPFSPQRVAGARPGTAESGKHTQPFSPQRVAGARPRTAESGRHTQPFGTQPFNPQRVAGARPRTAESGKHTQPFSPQRVAGARPSTAGSGKHTQPLAVLSGLAQSHTKENTPPISRMRDDMPEEV</sequence>
<proteinExistence type="predicted"/>
<feature type="compositionally biased region" description="Polar residues" evidence="1">
    <location>
        <begin position="424"/>
        <end position="435"/>
    </location>
</feature>
<reference evidence="2 3" key="1">
    <citation type="journal article" date="2020" name="Genome Biol. Evol.">
        <title>A new high-quality draft genome assembly of the Chinese cordyceps Ophiocordyceps sinensis.</title>
        <authorList>
            <person name="Shu R."/>
            <person name="Zhang J."/>
            <person name="Meng Q."/>
            <person name="Zhang H."/>
            <person name="Zhou G."/>
            <person name="Li M."/>
            <person name="Wu P."/>
            <person name="Zhao Y."/>
            <person name="Chen C."/>
            <person name="Qin Q."/>
        </authorList>
    </citation>
    <scope>NUCLEOTIDE SEQUENCE [LARGE SCALE GENOMIC DNA]</scope>
    <source>
        <strain evidence="2 3">IOZ07</strain>
    </source>
</reference>
<comment type="caution">
    <text evidence="2">The sequence shown here is derived from an EMBL/GenBank/DDBJ whole genome shotgun (WGS) entry which is preliminary data.</text>
</comment>
<evidence type="ECO:0000256" key="1">
    <source>
        <dbReference type="SAM" id="MobiDB-lite"/>
    </source>
</evidence>
<keyword evidence="3" id="KW-1185">Reference proteome</keyword>
<evidence type="ECO:0000313" key="3">
    <source>
        <dbReference type="Proteomes" id="UP000557566"/>
    </source>
</evidence>
<accession>A0A8H4PR49</accession>
<feature type="compositionally biased region" description="Basic and acidic residues" evidence="1">
    <location>
        <begin position="438"/>
        <end position="447"/>
    </location>
</feature>
<dbReference type="AlphaFoldDB" id="A0A8H4PR49"/>
<feature type="compositionally biased region" description="Basic and acidic residues" evidence="1">
    <location>
        <begin position="268"/>
        <end position="277"/>
    </location>
</feature>
<evidence type="ECO:0008006" key="4">
    <source>
        <dbReference type="Google" id="ProtNLM"/>
    </source>
</evidence>
<protein>
    <recommendedName>
        <fullName evidence="4">HNH nuclease domain-containing protein</fullName>
    </recommendedName>
</protein>
<evidence type="ECO:0000313" key="2">
    <source>
        <dbReference type="EMBL" id="KAF4508902.1"/>
    </source>
</evidence>
<dbReference type="Proteomes" id="UP000557566">
    <property type="component" value="Unassembled WGS sequence"/>
</dbReference>
<name>A0A8H4PR49_9HYPO</name>
<dbReference type="OrthoDB" id="5416097at2759"/>
<organism evidence="2 3">
    <name type="scientific">Ophiocordyceps sinensis</name>
    <dbReference type="NCBI Taxonomy" id="72228"/>
    <lineage>
        <taxon>Eukaryota</taxon>
        <taxon>Fungi</taxon>
        <taxon>Dikarya</taxon>
        <taxon>Ascomycota</taxon>
        <taxon>Pezizomycotina</taxon>
        <taxon>Sordariomycetes</taxon>
        <taxon>Hypocreomycetidae</taxon>
        <taxon>Hypocreales</taxon>
        <taxon>Ophiocordycipitaceae</taxon>
        <taxon>Ophiocordyceps</taxon>
    </lineage>
</organism>
<dbReference type="EMBL" id="JAAVMX010000005">
    <property type="protein sequence ID" value="KAF4508902.1"/>
    <property type="molecule type" value="Genomic_DNA"/>
</dbReference>
<gene>
    <name evidence="2" type="ORF">G6O67_005230</name>
</gene>
<feature type="region of interest" description="Disordered" evidence="1">
    <location>
        <begin position="224"/>
        <end position="447"/>
    </location>
</feature>